<evidence type="ECO:0000256" key="6">
    <source>
        <dbReference type="ARBA" id="ARBA00022989"/>
    </source>
</evidence>
<evidence type="ECO:0000256" key="1">
    <source>
        <dbReference type="ARBA" id="ARBA00004167"/>
    </source>
</evidence>
<dbReference type="InterPro" id="IPR001128">
    <property type="entry name" value="Cyt_P450"/>
</dbReference>
<feature type="transmembrane region" description="Helical" evidence="13">
    <location>
        <begin position="6"/>
        <end position="31"/>
    </location>
</feature>
<dbReference type="FunFam" id="1.10.630.10:FF:000029">
    <property type="entry name" value="Cytochrome P450 734A1"/>
    <property type="match status" value="1"/>
</dbReference>
<dbReference type="PRINTS" id="PR00463">
    <property type="entry name" value="EP450I"/>
</dbReference>
<keyword evidence="7 12" id="KW-0560">Oxidoreductase</keyword>
<keyword evidence="10 13" id="KW-0472">Membrane</keyword>
<dbReference type="EMBL" id="JAYMYQ010000006">
    <property type="protein sequence ID" value="KAK7324465.1"/>
    <property type="molecule type" value="Genomic_DNA"/>
</dbReference>
<evidence type="ECO:0000256" key="9">
    <source>
        <dbReference type="ARBA" id="ARBA00023033"/>
    </source>
</evidence>
<organism evidence="14 15">
    <name type="scientific">Canavalia gladiata</name>
    <name type="common">Sword bean</name>
    <name type="synonym">Dolichos gladiatus</name>
    <dbReference type="NCBI Taxonomy" id="3824"/>
    <lineage>
        <taxon>Eukaryota</taxon>
        <taxon>Viridiplantae</taxon>
        <taxon>Streptophyta</taxon>
        <taxon>Embryophyta</taxon>
        <taxon>Tracheophyta</taxon>
        <taxon>Spermatophyta</taxon>
        <taxon>Magnoliopsida</taxon>
        <taxon>eudicotyledons</taxon>
        <taxon>Gunneridae</taxon>
        <taxon>Pentapetalae</taxon>
        <taxon>rosids</taxon>
        <taxon>fabids</taxon>
        <taxon>Fabales</taxon>
        <taxon>Fabaceae</taxon>
        <taxon>Papilionoideae</taxon>
        <taxon>50 kb inversion clade</taxon>
        <taxon>NPAAA clade</taxon>
        <taxon>indigoferoid/millettioid clade</taxon>
        <taxon>Phaseoleae</taxon>
        <taxon>Canavalia</taxon>
    </lineage>
</organism>
<protein>
    <recommendedName>
        <fullName evidence="16">Cytochrome P450</fullName>
    </recommendedName>
</protein>
<evidence type="ECO:0000256" key="3">
    <source>
        <dbReference type="ARBA" id="ARBA00022617"/>
    </source>
</evidence>
<dbReference type="GO" id="GO:0016020">
    <property type="term" value="C:membrane"/>
    <property type="evidence" value="ECO:0007669"/>
    <property type="project" value="UniProtKB-SubCell"/>
</dbReference>
<keyword evidence="4 13" id="KW-0812">Transmembrane</keyword>
<comment type="subcellular location">
    <subcellularLocation>
        <location evidence="1">Membrane</location>
        <topology evidence="1">Single-pass membrane protein</topology>
    </subcellularLocation>
</comment>
<accession>A0AAN9KV33</accession>
<dbReference type="SUPFAM" id="SSF48264">
    <property type="entry name" value="Cytochrome P450"/>
    <property type="match status" value="1"/>
</dbReference>
<evidence type="ECO:0000256" key="5">
    <source>
        <dbReference type="ARBA" id="ARBA00022723"/>
    </source>
</evidence>
<dbReference type="PROSITE" id="PS00086">
    <property type="entry name" value="CYTOCHROME_P450"/>
    <property type="match status" value="1"/>
</dbReference>
<evidence type="ECO:0000256" key="7">
    <source>
        <dbReference type="ARBA" id="ARBA00023002"/>
    </source>
</evidence>
<evidence type="ECO:0000256" key="4">
    <source>
        <dbReference type="ARBA" id="ARBA00022692"/>
    </source>
</evidence>
<evidence type="ECO:0000256" key="12">
    <source>
        <dbReference type="RuleBase" id="RU000461"/>
    </source>
</evidence>
<proteinExistence type="inferred from homology"/>
<evidence type="ECO:0000313" key="14">
    <source>
        <dbReference type="EMBL" id="KAK7324465.1"/>
    </source>
</evidence>
<keyword evidence="6 13" id="KW-1133">Transmembrane helix</keyword>
<dbReference type="Proteomes" id="UP001367508">
    <property type="component" value="Unassembled WGS sequence"/>
</dbReference>
<dbReference type="Gene3D" id="1.10.630.10">
    <property type="entry name" value="Cytochrome P450"/>
    <property type="match status" value="1"/>
</dbReference>
<sequence>MEAAWAMIAGAVLVLIFALRWTWKVLNWLWLRPKKLERLLREQGLHGNPYRFLFGDSKDFLKARNEAISKPMNLSDDIVPRVSPHLHQSLNKFGKNSFTWLGPTPRVTLLDPELIKDVFNKIYDFPKPDPHPIAKLLASGLVSYEGEKWSKHRKIINPAFNIEKLKIMLPTFFRSCNDLIAKWEGMLSSDGSCEMDVWPFLQMLASDVISRAAFGSSYEEGIRIFQLQKEQMELALKVFLKIYIPGWRFLPTPTNRRMKEIDKDIKASLKDIINKREKALKAGEATKNDLLGILLESNHMNIQEHGNNKNVGMSLEDVIEECKLFYFAGQETTSVLLVWTMVLLSRYPDWQARARDEVMQVFGNQKPDFDGLSHLKIVTMILYEVLRLYPPVLGLTRTVQKDVKLGNLTLPAGVRMFLPIVSVHHDCEFWGDDAKEFNPERFSEGVLKATNGRVSFIPFGWGPRICIGQNFSLLEAKMALSLILQRFSFELSSAYAHAPAMILTLQPQHGAHIILRKVEM</sequence>
<feature type="binding site" description="axial binding residue" evidence="11">
    <location>
        <position position="466"/>
    </location>
    <ligand>
        <name>heme</name>
        <dbReference type="ChEBI" id="CHEBI:30413"/>
    </ligand>
    <ligandPart>
        <name>Fe</name>
        <dbReference type="ChEBI" id="CHEBI:18248"/>
    </ligandPart>
</feature>
<keyword evidence="15" id="KW-1185">Reference proteome</keyword>
<keyword evidence="3 11" id="KW-0349">Heme</keyword>
<dbReference type="GO" id="GO:0005506">
    <property type="term" value="F:iron ion binding"/>
    <property type="evidence" value="ECO:0007669"/>
    <property type="project" value="InterPro"/>
</dbReference>
<comment type="caution">
    <text evidence="14">The sequence shown here is derived from an EMBL/GenBank/DDBJ whole genome shotgun (WGS) entry which is preliminary data.</text>
</comment>
<dbReference type="InterPro" id="IPR017972">
    <property type="entry name" value="Cyt_P450_CS"/>
</dbReference>
<evidence type="ECO:0000256" key="8">
    <source>
        <dbReference type="ARBA" id="ARBA00023004"/>
    </source>
</evidence>
<dbReference type="PANTHER" id="PTHR24282">
    <property type="entry name" value="CYTOCHROME P450 FAMILY MEMBER"/>
    <property type="match status" value="1"/>
</dbReference>
<dbReference type="AlphaFoldDB" id="A0AAN9KV33"/>
<evidence type="ECO:0008006" key="16">
    <source>
        <dbReference type="Google" id="ProtNLM"/>
    </source>
</evidence>
<name>A0AAN9KV33_CANGL</name>
<dbReference type="InterPro" id="IPR036396">
    <property type="entry name" value="Cyt_P450_sf"/>
</dbReference>
<evidence type="ECO:0000256" key="13">
    <source>
        <dbReference type="SAM" id="Phobius"/>
    </source>
</evidence>
<comment type="cofactor">
    <cofactor evidence="11">
        <name>heme</name>
        <dbReference type="ChEBI" id="CHEBI:30413"/>
    </cofactor>
</comment>
<comment type="similarity">
    <text evidence="2 12">Belongs to the cytochrome P450 family.</text>
</comment>
<dbReference type="CDD" id="cd20642">
    <property type="entry name" value="CYP72"/>
    <property type="match status" value="1"/>
</dbReference>
<dbReference type="PANTHER" id="PTHR24282:SF255">
    <property type="entry name" value="CYTOCHROME P450 72A11-RELATED"/>
    <property type="match status" value="1"/>
</dbReference>
<keyword evidence="8 11" id="KW-0408">Iron</keyword>
<keyword evidence="5 11" id="KW-0479">Metal-binding</keyword>
<reference evidence="14 15" key="1">
    <citation type="submission" date="2024-01" db="EMBL/GenBank/DDBJ databases">
        <title>The genomes of 5 underutilized Papilionoideae crops provide insights into root nodulation and disease resistanc.</title>
        <authorList>
            <person name="Jiang F."/>
        </authorList>
    </citation>
    <scope>NUCLEOTIDE SEQUENCE [LARGE SCALE GENOMIC DNA]</scope>
    <source>
        <strain evidence="14">LVBAO_FW01</strain>
        <tissue evidence="14">Leaves</tissue>
    </source>
</reference>
<evidence type="ECO:0000256" key="10">
    <source>
        <dbReference type="ARBA" id="ARBA00023136"/>
    </source>
</evidence>
<dbReference type="Pfam" id="PF00067">
    <property type="entry name" value="p450"/>
    <property type="match status" value="1"/>
</dbReference>
<dbReference type="InterPro" id="IPR002401">
    <property type="entry name" value="Cyt_P450_E_grp-I"/>
</dbReference>
<dbReference type="InterPro" id="IPR050665">
    <property type="entry name" value="Cytochrome_P450_Monooxygen"/>
</dbReference>
<dbReference type="GO" id="GO:0004497">
    <property type="term" value="F:monooxygenase activity"/>
    <property type="evidence" value="ECO:0007669"/>
    <property type="project" value="UniProtKB-KW"/>
</dbReference>
<evidence type="ECO:0000256" key="2">
    <source>
        <dbReference type="ARBA" id="ARBA00010617"/>
    </source>
</evidence>
<dbReference type="GO" id="GO:0016705">
    <property type="term" value="F:oxidoreductase activity, acting on paired donors, with incorporation or reduction of molecular oxygen"/>
    <property type="evidence" value="ECO:0007669"/>
    <property type="project" value="InterPro"/>
</dbReference>
<dbReference type="GO" id="GO:0020037">
    <property type="term" value="F:heme binding"/>
    <property type="evidence" value="ECO:0007669"/>
    <property type="project" value="InterPro"/>
</dbReference>
<dbReference type="PRINTS" id="PR00385">
    <property type="entry name" value="P450"/>
</dbReference>
<evidence type="ECO:0000256" key="11">
    <source>
        <dbReference type="PIRSR" id="PIRSR602401-1"/>
    </source>
</evidence>
<keyword evidence="9 12" id="KW-0503">Monooxygenase</keyword>
<gene>
    <name evidence="14" type="ORF">VNO77_28027</name>
</gene>
<evidence type="ECO:0000313" key="15">
    <source>
        <dbReference type="Proteomes" id="UP001367508"/>
    </source>
</evidence>